<keyword evidence="2 4" id="KW-0378">Hydrolase</keyword>
<dbReference type="SMART" id="SM00710">
    <property type="entry name" value="PbH1"/>
    <property type="match status" value="4"/>
</dbReference>
<evidence type="ECO:0000313" key="6">
    <source>
        <dbReference type="Proteomes" id="UP001527882"/>
    </source>
</evidence>
<dbReference type="InterPro" id="IPR006626">
    <property type="entry name" value="PbH1"/>
</dbReference>
<evidence type="ECO:0000256" key="3">
    <source>
        <dbReference type="ARBA" id="ARBA00023295"/>
    </source>
</evidence>
<dbReference type="Pfam" id="PF00295">
    <property type="entry name" value="Glyco_hydro_28"/>
    <property type="match status" value="1"/>
</dbReference>
<accession>A0ABT4QC59</accession>
<keyword evidence="3 4" id="KW-0326">Glycosidase</keyword>
<dbReference type="InterPro" id="IPR012334">
    <property type="entry name" value="Pectin_lyas_fold"/>
</dbReference>
<evidence type="ECO:0000256" key="2">
    <source>
        <dbReference type="ARBA" id="ARBA00022801"/>
    </source>
</evidence>
<dbReference type="SUPFAM" id="SSF51126">
    <property type="entry name" value="Pectin lyase-like"/>
    <property type="match status" value="1"/>
</dbReference>
<dbReference type="Proteomes" id="UP001527882">
    <property type="component" value="Unassembled WGS sequence"/>
</dbReference>
<dbReference type="InterPro" id="IPR051801">
    <property type="entry name" value="GH28_Enzymes"/>
</dbReference>
<evidence type="ECO:0000256" key="1">
    <source>
        <dbReference type="ARBA" id="ARBA00008834"/>
    </source>
</evidence>
<sequence>MTTTKRDFQTTDYGAVPDGVTLSTGATQQAIDAAEAVALFLLRGFTDGGGLLEIPCGAACGRRGRAARSVDEEAYPSLWSRVAGIEMDWHSPLLNICGQQHAAITGEGLINGQGEYWWHKYWGADRLGGMRKEYTAKGLHWAVDYDCKRPRNVLVLNSSDIRLEGLTLIRSGFWNVHICYSERVKADGLTIKDNPGPSSDGIDIDSSSHVLVENCYIDCNDDNLCVKSGRDSDGLRVNRPAEHIVIRNCETGCGGGITIGSETSGGVRDVEIYNIKARGTDNGLRLKSARVRGGLMENIRFHHIEMIDVPHPFSFQLNWNPSYSYAKLPDDWEGEIPAHWKALAEPVLPPERSIPEFQRHRNLRCDREERFTGRNR</sequence>
<comment type="caution">
    <text evidence="5">The sequence shown here is derived from an EMBL/GenBank/DDBJ whole genome shotgun (WGS) entry which is preliminary data.</text>
</comment>
<evidence type="ECO:0000313" key="5">
    <source>
        <dbReference type="EMBL" id="MCZ8514474.1"/>
    </source>
</evidence>
<protein>
    <submittedName>
        <fullName evidence="5">Glycosyl hydrolase family 28 protein</fullName>
    </submittedName>
</protein>
<gene>
    <name evidence="5" type="ORF">O9H85_19020</name>
</gene>
<evidence type="ECO:0000256" key="4">
    <source>
        <dbReference type="RuleBase" id="RU361169"/>
    </source>
</evidence>
<organism evidence="5 6">
    <name type="scientific">Paenibacillus gyeongsangnamensis</name>
    <dbReference type="NCBI Taxonomy" id="3388067"/>
    <lineage>
        <taxon>Bacteria</taxon>
        <taxon>Bacillati</taxon>
        <taxon>Bacillota</taxon>
        <taxon>Bacilli</taxon>
        <taxon>Bacillales</taxon>
        <taxon>Paenibacillaceae</taxon>
        <taxon>Paenibacillus</taxon>
    </lineage>
</organism>
<dbReference type="Gene3D" id="2.160.20.10">
    <property type="entry name" value="Single-stranded right-handed beta-helix, Pectin lyase-like"/>
    <property type="match status" value="1"/>
</dbReference>
<dbReference type="InterPro" id="IPR011050">
    <property type="entry name" value="Pectin_lyase_fold/virulence"/>
</dbReference>
<comment type="similarity">
    <text evidence="1 4">Belongs to the glycosyl hydrolase 28 family.</text>
</comment>
<dbReference type="InterPro" id="IPR000743">
    <property type="entry name" value="Glyco_hydro_28"/>
</dbReference>
<dbReference type="PANTHER" id="PTHR31339">
    <property type="entry name" value="PECTIN LYASE-RELATED"/>
    <property type="match status" value="1"/>
</dbReference>
<keyword evidence="6" id="KW-1185">Reference proteome</keyword>
<dbReference type="RefSeq" id="WP_269882998.1">
    <property type="nucleotide sequence ID" value="NZ_JAQAGZ010000012.1"/>
</dbReference>
<reference evidence="5 6" key="1">
    <citation type="submission" date="2022-12" db="EMBL/GenBank/DDBJ databases">
        <title>Draft genome sequence of Paenibacillus sp. dW9.</title>
        <authorList>
            <person name="Choi E.-W."/>
            <person name="Kim D.-U."/>
        </authorList>
    </citation>
    <scope>NUCLEOTIDE SEQUENCE [LARGE SCALE GENOMIC DNA]</scope>
    <source>
        <strain evidence="6">dW9</strain>
    </source>
</reference>
<name>A0ABT4QC59_9BACL</name>
<dbReference type="GO" id="GO:0016787">
    <property type="term" value="F:hydrolase activity"/>
    <property type="evidence" value="ECO:0007669"/>
    <property type="project" value="UniProtKB-KW"/>
</dbReference>
<dbReference type="EMBL" id="JAQAGZ010000012">
    <property type="protein sequence ID" value="MCZ8514474.1"/>
    <property type="molecule type" value="Genomic_DNA"/>
</dbReference>
<dbReference type="PANTHER" id="PTHR31339:SF9">
    <property type="entry name" value="PLASMIN AND FIBRONECTIN-BINDING PROTEIN A"/>
    <property type="match status" value="1"/>
</dbReference>
<proteinExistence type="inferred from homology"/>